<dbReference type="EMBL" id="JAROCY010000050">
    <property type="protein sequence ID" value="MDF8335851.1"/>
    <property type="molecule type" value="Genomic_DNA"/>
</dbReference>
<dbReference type="SFLD" id="SFLDS00019">
    <property type="entry name" value="Glutathione_Transferase_(cytos"/>
    <property type="match status" value="1"/>
</dbReference>
<dbReference type="Gene3D" id="1.20.1050.10">
    <property type="match status" value="1"/>
</dbReference>
<dbReference type="InterPro" id="IPR004045">
    <property type="entry name" value="Glutathione_S-Trfase_N"/>
</dbReference>
<evidence type="ECO:0000313" key="4">
    <source>
        <dbReference type="Proteomes" id="UP001222770"/>
    </source>
</evidence>
<protein>
    <submittedName>
        <fullName evidence="3">Glutathione S-transferase family protein</fullName>
    </submittedName>
</protein>
<dbReference type="Proteomes" id="UP001222770">
    <property type="component" value="Unassembled WGS sequence"/>
</dbReference>
<evidence type="ECO:0000259" key="2">
    <source>
        <dbReference type="PROSITE" id="PS50405"/>
    </source>
</evidence>
<dbReference type="CDD" id="cd00299">
    <property type="entry name" value="GST_C_family"/>
    <property type="match status" value="1"/>
</dbReference>
<feature type="domain" description="GST N-terminal" evidence="1">
    <location>
        <begin position="1"/>
        <end position="79"/>
    </location>
</feature>
<name>A0ABT6CPV7_9SPHN</name>
<dbReference type="CDD" id="cd00570">
    <property type="entry name" value="GST_N_family"/>
    <property type="match status" value="1"/>
</dbReference>
<sequence>MKLYGVPHSPFVARVRLALRLKGLDFEELAPPGGSLKSAEYLALNPLGKVPLLVTGSGAKIAESEAIIDYLEEAFPEPSLIPGHADARIHMRYLIRLSENYAIPAVMRLFGQMQPETRDAATVDRELGKMAQALELLQDDIGLEDYAVGSAASKADCILLPTLMLCKLTGGIFGASGIVAEFPGLKRYAMKARENEIIKDVMTSAEVALSVLKF</sequence>
<evidence type="ECO:0000259" key="1">
    <source>
        <dbReference type="PROSITE" id="PS50404"/>
    </source>
</evidence>
<dbReference type="SFLD" id="SFLDG00358">
    <property type="entry name" value="Main_(cytGST)"/>
    <property type="match status" value="1"/>
</dbReference>
<dbReference type="SUPFAM" id="SSF47616">
    <property type="entry name" value="GST C-terminal domain-like"/>
    <property type="match status" value="1"/>
</dbReference>
<dbReference type="Gene3D" id="3.40.30.10">
    <property type="entry name" value="Glutaredoxin"/>
    <property type="match status" value="1"/>
</dbReference>
<dbReference type="PROSITE" id="PS50404">
    <property type="entry name" value="GST_NTER"/>
    <property type="match status" value="1"/>
</dbReference>
<reference evidence="3 4" key="1">
    <citation type="submission" date="2023-03" db="EMBL/GenBank/DDBJ databases">
        <title>Novosphingobium cyanobacteriorum sp. nov., isolated from a eutrophic reservoir during the Microcystis bloom period.</title>
        <authorList>
            <person name="Kang M."/>
            <person name="Le V."/>
            <person name="Ko S.-R."/>
            <person name="Lee S.-A."/>
            <person name="Ahn C.-Y."/>
        </authorList>
    </citation>
    <scope>NUCLEOTIDE SEQUENCE [LARGE SCALE GENOMIC DNA]</scope>
    <source>
        <strain evidence="3 4">HBC54</strain>
    </source>
</reference>
<dbReference type="InterPro" id="IPR040079">
    <property type="entry name" value="Glutathione_S-Trfase"/>
</dbReference>
<dbReference type="InterPro" id="IPR010987">
    <property type="entry name" value="Glutathione-S-Trfase_C-like"/>
</dbReference>
<dbReference type="Pfam" id="PF13417">
    <property type="entry name" value="GST_N_3"/>
    <property type="match status" value="1"/>
</dbReference>
<dbReference type="Pfam" id="PF00043">
    <property type="entry name" value="GST_C"/>
    <property type="match status" value="1"/>
</dbReference>
<dbReference type="InterPro" id="IPR050983">
    <property type="entry name" value="GST_Omega/HSP26"/>
</dbReference>
<dbReference type="SUPFAM" id="SSF52833">
    <property type="entry name" value="Thioredoxin-like"/>
    <property type="match status" value="1"/>
</dbReference>
<dbReference type="InterPro" id="IPR004046">
    <property type="entry name" value="GST_C"/>
</dbReference>
<dbReference type="InterPro" id="IPR036249">
    <property type="entry name" value="Thioredoxin-like_sf"/>
</dbReference>
<accession>A0ABT6CPV7</accession>
<comment type="caution">
    <text evidence="3">The sequence shown here is derived from an EMBL/GenBank/DDBJ whole genome shotgun (WGS) entry which is preliminary data.</text>
</comment>
<dbReference type="PROSITE" id="PS50405">
    <property type="entry name" value="GST_CTER"/>
    <property type="match status" value="1"/>
</dbReference>
<gene>
    <name evidence="3" type="ORF">POM99_21840</name>
</gene>
<evidence type="ECO:0000313" key="3">
    <source>
        <dbReference type="EMBL" id="MDF8335851.1"/>
    </source>
</evidence>
<organism evidence="3 4">
    <name type="scientific">Novosphingobium cyanobacteriorum</name>
    <dbReference type="NCBI Taxonomy" id="3024215"/>
    <lineage>
        <taxon>Bacteria</taxon>
        <taxon>Pseudomonadati</taxon>
        <taxon>Pseudomonadota</taxon>
        <taxon>Alphaproteobacteria</taxon>
        <taxon>Sphingomonadales</taxon>
        <taxon>Sphingomonadaceae</taxon>
        <taxon>Novosphingobium</taxon>
    </lineage>
</organism>
<dbReference type="RefSeq" id="WP_277280883.1">
    <property type="nucleotide sequence ID" value="NZ_JAROCY010000050.1"/>
</dbReference>
<dbReference type="InterPro" id="IPR036282">
    <property type="entry name" value="Glutathione-S-Trfase_C_sf"/>
</dbReference>
<feature type="domain" description="GST C-terminal" evidence="2">
    <location>
        <begin position="84"/>
        <end position="214"/>
    </location>
</feature>
<dbReference type="PANTHER" id="PTHR43968:SF6">
    <property type="entry name" value="GLUTATHIONE S-TRANSFERASE OMEGA"/>
    <property type="match status" value="1"/>
</dbReference>
<proteinExistence type="predicted"/>
<dbReference type="PANTHER" id="PTHR43968">
    <property type="match status" value="1"/>
</dbReference>
<keyword evidence="4" id="KW-1185">Reference proteome</keyword>